<evidence type="ECO:0000313" key="1">
    <source>
        <dbReference type="EMBL" id="OXC79076.1"/>
    </source>
</evidence>
<accession>A0A226X6K1</accession>
<dbReference type="AlphaFoldDB" id="A0A226X6K1"/>
<protein>
    <submittedName>
        <fullName evidence="1">Uncharacterized protein</fullName>
    </submittedName>
</protein>
<dbReference type="EMBL" id="MTHB01000046">
    <property type="protein sequence ID" value="OXC79076.1"/>
    <property type="molecule type" value="Genomic_DNA"/>
</dbReference>
<organism evidence="1 2">
    <name type="scientific">Caballeronia sordidicola</name>
    <name type="common">Burkholderia sordidicola</name>
    <dbReference type="NCBI Taxonomy" id="196367"/>
    <lineage>
        <taxon>Bacteria</taxon>
        <taxon>Pseudomonadati</taxon>
        <taxon>Pseudomonadota</taxon>
        <taxon>Betaproteobacteria</taxon>
        <taxon>Burkholderiales</taxon>
        <taxon>Burkholderiaceae</taxon>
        <taxon>Caballeronia</taxon>
    </lineage>
</organism>
<proteinExistence type="predicted"/>
<sequence>MPIAINHDESRTAGEWHSAYSRLRVFAQRYARPLQDRARI</sequence>
<name>A0A226X6K1_CABSO</name>
<reference evidence="2" key="1">
    <citation type="submission" date="2017-01" db="EMBL/GenBank/DDBJ databases">
        <title>Genome Analysis of Deinococcus marmoris KOPRI26562.</title>
        <authorList>
            <person name="Kim J.H."/>
            <person name="Oh H.-M."/>
        </authorList>
    </citation>
    <scope>NUCLEOTIDE SEQUENCE [LARGE SCALE GENOMIC DNA]</scope>
    <source>
        <strain evidence="2">PAMC 26633</strain>
    </source>
</reference>
<comment type="caution">
    <text evidence="1">The sequence shown here is derived from an EMBL/GenBank/DDBJ whole genome shotgun (WGS) entry which is preliminary data.</text>
</comment>
<dbReference type="Proteomes" id="UP000214720">
    <property type="component" value="Unassembled WGS sequence"/>
</dbReference>
<gene>
    <name evidence="1" type="ORF">BSU04_07880</name>
</gene>
<evidence type="ECO:0000313" key="2">
    <source>
        <dbReference type="Proteomes" id="UP000214720"/>
    </source>
</evidence>